<reference evidence="1" key="1">
    <citation type="submission" date="2018-05" db="EMBL/GenBank/DDBJ databases">
        <authorList>
            <person name="Lanie J.A."/>
            <person name="Ng W.-L."/>
            <person name="Kazmierczak K.M."/>
            <person name="Andrzejewski T.M."/>
            <person name="Davidsen T.M."/>
            <person name="Wayne K.J."/>
            <person name="Tettelin H."/>
            <person name="Glass J.I."/>
            <person name="Rusch D."/>
            <person name="Podicherti R."/>
            <person name="Tsui H.-C.T."/>
            <person name="Winkler M.E."/>
        </authorList>
    </citation>
    <scope>NUCLEOTIDE SEQUENCE</scope>
</reference>
<gene>
    <name evidence="1" type="ORF">METZ01_LOCUS398623</name>
</gene>
<name>A0A382VGZ1_9ZZZZ</name>
<organism evidence="1">
    <name type="scientific">marine metagenome</name>
    <dbReference type="NCBI Taxonomy" id="408172"/>
    <lineage>
        <taxon>unclassified sequences</taxon>
        <taxon>metagenomes</taxon>
        <taxon>ecological metagenomes</taxon>
    </lineage>
</organism>
<evidence type="ECO:0000313" key="1">
    <source>
        <dbReference type="EMBL" id="SVD45769.1"/>
    </source>
</evidence>
<sequence length="59" mass="6989">MKIVSIQDNNGDEVQVDINKFVKHINEFHKKGVSLHEERGRYFTVDDNFREKLKKMIVA</sequence>
<protein>
    <submittedName>
        <fullName evidence="1">Uncharacterized protein</fullName>
    </submittedName>
</protein>
<dbReference type="AlphaFoldDB" id="A0A382VGZ1"/>
<accession>A0A382VGZ1</accession>
<dbReference type="EMBL" id="UINC01151893">
    <property type="protein sequence ID" value="SVD45769.1"/>
    <property type="molecule type" value="Genomic_DNA"/>
</dbReference>
<proteinExistence type="predicted"/>